<evidence type="ECO:0000256" key="1">
    <source>
        <dbReference type="SAM" id="MobiDB-lite"/>
    </source>
</evidence>
<reference evidence="2 3" key="1">
    <citation type="journal article" date="2018" name="Front. Plant Sci.">
        <title>Red Clover (Trifolium pratense) and Zigzag Clover (T. medium) - A Picture of Genomic Similarities and Differences.</title>
        <authorList>
            <person name="Dluhosova J."/>
            <person name="Istvanek J."/>
            <person name="Nedelnik J."/>
            <person name="Repkova J."/>
        </authorList>
    </citation>
    <scope>NUCLEOTIDE SEQUENCE [LARGE SCALE GENOMIC DNA]</scope>
    <source>
        <strain evidence="3">cv. 10/8</strain>
        <tissue evidence="2">Leaf</tissue>
    </source>
</reference>
<evidence type="ECO:0000313" key="2">
    <source>
        <dbReference type="EMBL" id="MCI69109.1"/>
    </source>
</evidence>
<dbReference type="EMBL" id="LXQA010749429">
    <property type="protein sequence ID" value="MCI69109.1"/>
    <property type="molecule type" value="Genomic_DNA"/>
</dbReference>
<sequence length="51" mass="5862">MSVESKALSATIVRSWVTLPEIVVPQERVHQRMQHKEVDPPPKDVSIVWAR</sequence>
<dbReference type="AlphaFoldDB" id="A0A392U6J3"/>
<protein>
    <submittedName>
        <fullName evidence="2">Uncharacterized protein</fullName>
    </submittedName>
</protein>
<dbReference type="Proteomes" id="UP000265520">
    <property type="component" value="Unassembled WGS sequence"/>
</dbReference>
<comment type="caution">
    <text evidence="2">The sequence shown here is derived from an EMBL/GenBank/DDBJ whole genome shotgun (WGS) entry which is preliminary data.</text>
</comment>
<keyword evidence="3" id="KW-1185">Reference proteome</keyword>
<feature type="non-terminal residue" evidence="2">
    <location>
        <position position="51"/>
    </location>
</feature>
<feature type="region of interest" description="Disordered" evidence="1">
    <location>
        <begin position="30"/>
        <end position="51"/>
    </location>
</feature>
<feature type="compositionally biased region" description="Basic and acidic residues" evidence="1">
    <location>
        <begin position="30"/>
        <end position="42"/>
    </location>
</feature>
<name>A0A392U6J3_9FABA</name>
<organism evidence="2 3">
    <name type="scientific">Trifolium medium</name>
    <dbReference type="NCBI Taxonomy" id="97028"/>
    <lineage>
        <taxon>Eukaryota</taxon>
        <taxon>Viridiplantae</taxon>
        <taxon>Streptophyta</taxon>
        <taxon>Embryophyta</taxon>
        <taxon>Tracheophyta</taxon>
        <taxon>Spermatophyta</taxon>
        <taxon>Magnoliopsida</taxon>
        <taxon>eudicotyledons</taxon>
        <taxon>Gunneridae</taxon>
        <taxon>Pentapetalae</taxon>
        <taxon>rosids</taxon>
        <taxon>fabids</taxon>
        <taxon>Fabales</taxon>
        <taxon>Fabaceae</taxon>
        <taxon>Papilionoideae</taxon>
        <taxon>50 kb inversion clade</taxon>
        <taxon>NPAAA clade</taxon>
        <taxon>Hologalegina</taxon>
        <taxon>IRL clade</taxon>
        <taxon>Trifolieae</taxon>
        <taxon>Trifolium</taxon>
    </lineage>
</organism>
<proteinExistence type="predicted"/>
<accession>A0A392U6J3</accession>
<evidence type="ECO:0000313" key="3">
    <source>
        <dbReference type="Proteomes" id="UP000265520"/>
    </source>
</evidence>